<dbReference type="Gene3D" id="3.90.550.10">
    <property type="entry name" value="Spore Coat Polysaccharide Biosynthesis Protein SpsA, Chain A"/>
    <property type="match status" value="1"/>
</dbReference>
<dbReference type="AlphaFoldDB" id="U2PUZ0"/>
<dbReference type="eggNOG" id="COG1208">
    <property type="taxonomic scope" value="Bacteria"/>
</dbReference>
<dbReference type="Proteomes" id="UP000016626">
    <property type="component" value="Unassembled WGS sequence"/>
</dbReference>
<dbReference type="PATRIC" id="fig|888055.3.peg.2091"/>
<dbReference type="SUPFAM" id="SSF53448">
    <property type="entry name" value="Nucleotide-diphospho-sugar transferases"/>
    <property type="match status" value="1"/>
</dbReference>
<name>U2PUZ0_LEPWF</name>
<organism evidence="1 2">
    <name type="scientific">Leptotrichia wadei (strain F0279)</name>
    <dbReference type="NCBI Taxonomy" id="888055"/>
    <lineage>
        <taxon>Bacteria</taxon>
        <taxon>Fusobacteriati</taxon>
        <taxon>Fusobacteriota</taxon>
        <taxon>Fusobacteriia</taxon>
        <taxon>Fusobacteriales</taxon>
        <taxon>Leptotrichiaceae</taxon>
        <taxon>Leptotrichia</taxon>
    </lineage>
</organism>
<evidence type="ECO:0000313" key="1">
    <source>
        <dbReference type="EMBL" id="ERK47921.1"/>
    </source>
</evidence>
<protein>
    <recommendedName>
        <fullName evidence="3">Capsular polysaccharide biosynthesis protein</fullName>
    </recommendedName>
</protein>
<comment type="caution">
    <text evidence="1">The sequence shown here is derived from an EMBL/GenBank/DDBJ whole genome shotgun (WGS) entry which is preliminary data.</text>
</comment>
<dbReference type="EMBL" id="AWVM01000111">
    <property type="protein sequence ID" value="ERK47921.1"/>
    <property type="molecule type" value="Genomic_DNA"/>
</dbReference>
<dbReference type="InterPro" id="IPR029044">
    <property type="entry name" value="Nucleotide-diphossugar_trans"/>
</dbReference>
<dbReference type="RefSeq" id="WP_021747107.1">
    <property type="nucleotide sequence ID" value="NZ_KI271424.1"/>
</dbReference>
<evidence type="ECO:0000313" key="2">
    <source>
        <dbReference type="Proteomes" id="UP000016626"/>
    </source>
</evidence>
<sequence>MDILLILSSKLISDEMKDLFGNIPSSLIPVSNKTLLELIYEKNKEKYDKIIVTGKEKIELIEETIKNKKMNIEIVELDKLQDIGYSIYKSLIKFKEKNIKNLTINFADTYYSESLKLLKGRNVYLIGETSDSERWATFKINEGKLTIYDKKDIISKNDRYSVLAGIFNFMNFKDFFKILDQIIKNEDYEKGEKDRFYKTIEKFYENSSVELLNDGSNWIDYGHFDYYHDAKKEVDARSFNTIQVDRKKGILTKKSEHKEKLIKEIQWYLKLPKSLEYISPRIFDYSLSYTDPYVSMEYYSYGTLHEMFVYGDYSLNTWKKIFNRLLEINQEFKSFTLTLEKSKIKKSLKDMYYKKTIDRLKDLKEDSRFEMFFDDEIVINNKKIKSLGYIIPKLEEIIEKNELLENENYNIIHGDYFFANILYDKRNNIIRLIDPRGNFGGYGIYGDNNYELAKLLHSVDGKYDLIVEDLFEIKNINGAIDYKIFYSSKQESIKELFYEELKKYKLPIKKIKLIESLLFISMVPLHGDYYNRQLLMLSQGLEKINQFI</sequence>
<dbReference type="HOGENOM" id="CLU_040642_0_0_0"/>
<accession>U2PUZ0</accession>
<proteinExistence type="predicted"/>
<dbReference type="InterPro" id="IPR011009">
    <property type="entry name" value="Kinase-like_dom_sf"/>
</dbReference>
<dbReference type="SUPFAM" id="SSF56112">
    <property type="entry name" value="Protein kinase-like (PK-like)"/>
    <property type="match status" value="1"/>
</dbReference>
<evidence type="ECO:0008006" key="3">
    <source>
        <dbReference type="Google" id="ProtNLM"/>
    </source>
</evidence>
<reference evidence="1 2" key="1">
    <citation type="submission" date="2013-06" db="EMBL/GenBank/DDBJ databases">
        <authorList>
            <person name="Weinstock G."/>
            <person name="Sodergren E."/>
            <person name="Lobos E.A."/>
            <person name="Fulton L."/>
            <person name="Fulton R."/>
            <person name="Courtney L."/>
            <person name="Fronick C."/>
            <person name="O'Laughlin M."/>
            <person name="Godfrey J."/>
            <person name="Wilson R.M."/>
            <person name="Miner T."/>
            <person name="Farmer C."/>
            <person name="Delehaunty K."/>
            <person name="Cordes M."/>
            <person name="Minx P."/>
            <person name="Tomlinson C."/>
            <person name="Chen J."/>
            <person name="Wollam A."/>
            <person name="Pepin K.H."/>
            <person name="Bhonagiri V."/>
            <person name="Zhang X."/>
            <person name="Warren W."/>
            <person name="Mitreva M."/>
            <person name="Mardis E.R."/>
            <person name="Wilson R.K."/>
        </authorList>
    </citation>
    <scope>NUCLEOTIDE SEQUENCE [LARGE SCALE GENOMIC DNA]</scope>
    <source>
        <strain evidence="1 2">F0279</strain>
    </source>
</reference>
<gene>
    <name evidence="1" type="ORF">HMPREF9015_02180</name>
</gene>